<feature type="region of interest" description="Disordered" evidence="2">
    <location>
        <begin position="185"/>
        <end position="207"/>
    </location>
</feature>
<evidence type="ECO:0000256" key="1">
    <source>
        <dbReference type="ARBA" id="ARBA00007865"/>
    </source>
</evidence>
<evidence type="ECO:0000256" key="2">
    <source>
        <dbReference type="SAM" id="MobiDB-lite"/>
    </source>
</evidence>
<dbReference type="InterPro" id="IPR037175">
    <property type="entry name" value="KFase_sf"/>
</dbReference>
<gene>
    <name evidence="4" type="ORF">ODALV1_LOCUS11288</name>
</gene>
<accession>A0ABP1QH85</accession>
<dbReference type="PANTHER" id="PTHR31118:SF12">
    <property type="entry name" value="CYCLASE-LIKE PROTEIN 2"/>
    <property type="match status" value="1"/>
</dbReference>
<evidence type="ECO:0008006" key="6">
    <source>
        <dbReference type="Google" id="ProtNLM"/>
    </source>
</evidence>
<comment type="caution">
    <text evidence="4">The sequence shown here is derived from an EMBL/GenBank/DDBJ whole genome shotgun (WGS) entry which is preliminary data.</text>
</comment>
<organism evidence="4 5">
    <name type="scientific">Orchesella dallaii</name>
    <dbReference type="NCBI Taxonomy" id="48710"/>
    <lineage>
        <taxon>Eukaryota</taxon>
        <taxon>Metazoa</taxon>
        <taxon>Ecdysozoa</taxon>
        <taxon>Arthropoda</taxon>
        <taxon>Hexapoda</taxon>
        <taxon>Collembola</taxon>
        <taxon>Entomobryomorpha</taxon>
        <taxon>Entomobryoidea</taxon>
        <taxon>Orchesellidae</taxon>
        <taxon>Orchesellinae</taxon>
        <taxon>Orchesella</taxon>
    </lineage>
</organism>
<dbReference type="InterPro" id="IPR007325">
    <property type="entry name" value="KFase/CYL"/>
</dbReference>
<reference evidence="4 5" key="1">
    <citation type="submission" date="2024-08" db="EMBL/GenBank/DDBJ databases">
        <authorList>
            <person name="Cucini C."/>
            <person name="Frati F."/>
        </authorList>
    </citation>
    <scope>NUCLEOTIDE SEQUENCE [LARGE SCALE GENOMIC DNA]</scope>
</reference>
<dbReference type="EMBL" id="CAXLJM020000034">
    <property type="protein sequence ID" value="CAL8102909.1"/>
    <property type="molecule type" value="Genomic_DNA"/>
</dbReference>
<name>A0ABP1QH85_9HEXA</name>
<evidence type="ECO:0000313" key="4">
    <source>
        <dbReference type="EMBL" id="CAL8102909.1"/>
    </source>
</evidence>
<evidence type="ECO:0000313" key="5">
    <source>
        <dbReference type="Proteomes" id="UP001642540"/>
    </source>
</evidence>
<comment type="similarity">
    <text evidence="1">Belongs to the Cyclase 1 superfamily.</text>
</comment>
<keyword evidence="5" id="KW-1185">Reference proteome</keyword>
<protein>
    <recommendedName>
        <fullName evidence="6">Kynurenine formamidase</fullName>
    </recommendedName>
</protein>
<dbReference type="SUPFAM" id="SSF102198">
    <property type="entry name" value="Putative cyclase"/>
    <property type="match status" value="1"/>
</dbReference>
<dbReference type="Gene3D" id="3.50.30.50">
    <property type="entry name" value="Putative cyclase"/>
    <property type="match status" value="1"/>
</dbReference>
<dbReference type="Pfam" id="PF04199">
    <property type="entry name" value="Cyclase"/>
    <property type="match status" value="1"/>
</dbReference>
<keyword evidence="3" id="KW-0732">Signal</keyword>
<dbReference type="Proteomes" id="UP001642540">
    <property type="component" value="Unassembled WGS sequence"/>
</dbReference>
<sequence>MCYLRLASWSALLLILAQSLISADARAKFSNNAGAATPSTKFIDLSHAFNNETAVWPGRKITFFNEFGGRDENGIWVVSNGFCTSEHTSTHIDAPYHFNENGRRLNEIPFEDLIDIPGVMIDAYDKVHKFKDGKLTVIENYGLTREDVLEWEEKNGKIPQGAVVLLRTGWESRWGNEKLFRGEKDGDAASVADDSIEHNELEPSGTDKSTQFYDPVVAASLAGKLNFPGFDATAAKFLAEERSIRGAGVDVISIDPGNRNKLSPAHVTFASRNIYMLEMVANLHTLPPRGFNLWLVPFKIDRGTGAPTRVIARLNEER</sequence>
<feature type="chain" id="PRO_5046694573" description="Kynurenine formamidase" evidence="3">
    <location>
        <begin position="28"/>
        <end position="318"/>
    </location>
</feature>
<feature type="signal peptide" evidence="3">
    <location>
        <begin position="1"/>
        <end position="27"/>
    </location>
</feature>
<proteinExistence type="inferred from homology"/>
<evidence type="ECO:0000256" key="3">
    <source>
        <dbReference type="SAM" id="SignalP"/>
    </source>
</evidence>
<dbReference type="PANTHER" id="PTHR31118">
    <property type="entry name" value="CYCLASE-LIKE PROTEIN 2"/>
    <property type="match status" value="1"/>
</dbReference>